<reference evidence="4 5" key="1">
    <citation type="submission" date="2018-06" db="EMBL/GenBank/DDBJ databases">
        <title>Azoarcus communis strain SWub3 genome.</title>
        <authorList>
            <person name="Zorraquino Salvo V."/>
            <person name="Toubiana D."/>
            <person name="Blumwald E."/>
        </authorList>
    </citation>
    <scope>NUCLEOTIDE SEQUENCE [LARGE SCALE GENOMIC DNA]</scope>
    <source>
        <strain evidence="4 5">SWub3</strain>
    </source>
</reference>
<sequence>MADPNDSAQEKTEQATPHKLDKSRKEGQVARSKDLATTVSLLVTLLALKFSFPMFYQGLQDLFRIAYIDFSQSEIRPADSAMVIGHGLGILAWLMMPLLITPLLVIALSLIPGGWVCSSANFMPKLSRLNPISGLGRIVSAQNWTELAKSILKITALTATAAYLLSVAAPSFIALQRGDIYSATAGAMSQAFYIALTLILIFVLFSFIDIPLQRFFFLKKMRMSKQEVKEEQKNREGRPEVKARIKQLQRQLLQRQIARVIKDANVVVVNPEHYAVALRYDIRKAEAPYVIAKGTDEIALYIRELAASHGLEVVEAPPLARAVYFTTQINQQIPAQLYAAVAHVLTYVLQLKAHRAGRRTRPVLPSKLPIPESMSRYARS</sequence>
<feature type="region of interest" description="Disordered" evidence="2">
    <location>
        <begin position="1"/>
        <end position="28"/>
    </location>
</feature>
<keyword evidence="3" id="KW-1133">Transmembrane helix</keyword>
<evidence type="ECO:0000313" key="4">
    <source>
        <dbReference type="EMBL" id="PZA16911.1"/>
    </source>
</evidence>
<proteinExistence type="inferred from homology"/>
<dbReference type="PANTHER" id="PTHR30531">
    <property type="entry name" value="FLAGELLAR BIOSYNTHETIC PROTEIN FLHB"/>
    <property type="match status" value="1"/>
</dbReference>
<feature type="transmembrane region" description="Helical" evidence="3">
    <location>
        <begin position="151"/>
        <end position="173"/>
    </location>
</feature>
<evidence type="ECO:0000256" key="2">
    <source>
        <dbReference type="SAM" id="MobiDB-lite"/>
    </source>
</evidence>
<comment type="similarity">
    <text evidence="1">Belongs to the type III secretion exporter family.</text>
</comment>
<feature type="transmembrane region" description="Helical" evidence="3">
    <location>
        <begin position="35"/>
        <end position="56"/>
    </location>
</feature>
<dbReference type="PRINTS" id="PR00950">
    <property type="entry name" value="TYPE3IMSPROT"/>
</dbReference>
<keyword evidence="4" id="KW-0969">Cilium</keyword>
<dbReference type="RefSeq" id="WP_110524135.1">
    <property type="nucleotide sequence ID" value="NZ_QKOE01000005.1"/>
</dbReference>
<dbReference type="InterPro" id="IPR029025">
    <property type="entry name" value="T3SS_substrate_exporter_C"/>
</dbReference>
<keyword evidence="5" id="KW-1185">Reference proteome</keyword>
<dbReference type="EMBL" id="QKOE01000005">
    <property type="protein sequence ID" value="PZA16911.1"/>
    <property type="molecule type" value="Genomic_DNA"/>
</dbReference>
<protein>
    <submittedName>
        <fullName evidence="4">Flagellar type III secretion system protein FlhB</fullName>
    </submittedName>
</protein>
<feature type="compositionally biased region" description="Basic and acidic residues" evidence="2">
    <location>
        <begin position="8"/>
        <end position="28"/>
    </location>
</feature>
<dbReference type="SUPFAM" id="SSF160544">
    <property type="entry name" value="EscU C-terminal domain-like"/>
    <property type="match status" value="1"/>
</dbReference>
<feature type="transmembrane region" description="Helical" evidence="3">
    <location>
        <begin position="193"/>
        <end position="212"/>
    </location>
</feature>
<keyword evidence="4" id="KW-0966">Cell projection</keyword>
<dbReference type="AlphaFoldDB" id="A0A323UXF1"/>
<dbReference type="Gene3D" id="3.40.1690.10">
    <property type="entry name" value="secretion proteins EscU"/>
    <property type="match status" value="1"/>
</dbReference>
<dbReference type="Proteomes" id="UP000248259">
    <property type="component" value="Unassembled WGS sequence"/>
</dbReference>
<accession>A0A323UXF1</accession>
<keyword evidence="3" id="KW-0812">Transmembrane</keyword>
<organism evidence="4 5">
    <name type="scientific">Parazoarcus communis SWub3 = DSM 12120</name>
    <dbReference type="NCBI Taxonomy" id="1121029"/>
    <lineage>
        <taxon>Bacteria</taxon>
        <taxon>Pseudomonadati</taxon>
        <taxon>Pseudomonadota</taxon>
        <taxon>Betaproteobacteria</taxon>
        <taxon>Rhodocyclales</taxon>
        <taxon>Zoogloeaceae</taxon>
        <taxon>Parazoarcus</taxon>
    </lineage>
</organism>
<feature type="transmembrane region" description="Helical" evidence="3">
    <location>
        <begin position="90"/>
        <end position="117"/>
    </location>
</feature>
<gene>
    <name evidence="4" type="ORF">DNK49_09710</name>
</gene>
<keyword evidence="4" id="KW-0282">Flagellum</keyword>
<dbReference type="Pfam" id="PF01312">
    <property type="entry name" value="Bac_export_2"/>
    <property type="match status" value="1"/>
</dbReference>
<name>A0A323UXF1_9RHOO</name>
<keyword evidence="3" id="KW-0472">Membrane</keyword>
<dbReference type="GO" id="GO:0009306">
    <property type="term" value="P:protein secretion"/>
    <property type="evidence" value="ECO:0007669"/>
    <property type="project" value="InterPro"/>
</dbReference>
<dbReference type="PANTHER" id="PTHR30531:SF12">
    <property type="entry name" value="FLAGELLAR BIOSYNTHETIC PROTEIN FLHB"/>
    <property type="match status" value="1"/>
</dbReference>
<evidence type="ECO:0000256" key="1">
    <source>
        <dbReference type="ARBA" id="ARBA00010690"/>
    </source>
</evidence>
<evidence type="ECO:0000256" key="3">
    <source>
        <dbReference type="SAM" id="Phobius"/>
    </source>
</evidence>
<dbReference type="InterPro" id="IPR006135">
    <property type="entry name" value="T3SS_substrate_exporter"/>
</dbReference>
<evidence type="ECO:0000313" key="5">
    <source>
        <dbReference type="Proteomes" id="UP000248259"/>
    </source>
</evidence>
<dbReference type="OrthoDB" id="9807950at2"/>
<dbReference type="GO" id="GO:0005886">
    <property type="term" value="C:plasma membrane"/>
    <property type="evidence" value="ECO:0007669"/>
    <property type="project" value="TreeGrafter"/>
</dbReference>
<comment type="caution">
    <text evidence="4">The sequence shown here is derived from an EMBL/GenBank/DDBJ whole genome shotgun (WGS) entry which is preliminary data.</text>
</comment>